<dbReference type="Pfam" id="PF18040">
    <property type="entry name" value="BPA_C"/>
    <property type="match status" value="1"/>
</dbReference>
<dbReference type="Pfam" id="PF14200">
    <property type="entry name" value="RicinB_lectin_2"/>
    <property type="match status" value="1"/>
</dbReference>
<dbReference type="Proteomes" id="UP000292544">
    <property type="component" value="Unassembled WGS sequence"/>
</dbReference>
<organism evidence="2 3">
    <name type="scientific">Corallincola spongiicola</name>
    <dbReference type="NCBI Taxonomy" id="2520508"/>
    <lineage>
        <taxon>Bacteria</taxon>
        <taxon>Pseudomonadati</taxon>
        <taxon>Pseudomonadota</taxon>
        <taxon>Gammaproteobacteria</taxon>
        <taxon>Alteromonadales</taxon>
        <taxon>Psychromonadaceae</taxon>
        <taxon>Corallincola</taxon>
    </lineage>
</organism>
<dbReference type="Gene3D" id="2.80.10.50">
    <property type="match status" value="2"/>
</dbReference>
<protein>
    <recommendedName>
        <fullName evidence="1">Ricin B lectin domain-containing protein</fullName>
    </recommendedName>
</protein>
<dbReference type="SUPFAM" id="SSF51445">
    <property type="entry name" value="(Trans)glycosidases"/>
    <property type="match status" value="1"/>
</dbReference>
<dbReference type="SUPFAM" id="SSF50370">
    <property type="entry name" value="Ricin B-like lectins"/>
    <property type="match status" value="1"/>
</dbReference>
<dbReference type="CDD" id="cd21510">
    <property type="entry name" value="agarase_cat"/>
    <property type="match status" value="1"/>
</dbReference>
<keyword evidence="3" id="KW-1185">Reference proteome</keyword>
<accession>A0ABY1WSX6</accession>
<proteinExistence type="predicted"/>
<dbReference type="RefSeq" id="WP_130565391.1">
    <property type="nucleotide sequence ID" value="NZ_SHLY01000001.1"/>
</dbReference>
<dbReference type="Gene3D" id="2.60.120.1200">
    <property type="match status" value="1"/>
</dbReference>
<evidence type="ECO:0000313" key="2">
    <source>
        <dbReference type="EMBL" id="TAA47840.1"/>
    </source>
</evidence>
<dbReference type="InterPro" id="IPR013780">
    <property type="entry name" value="Glyco_hydro_b"/>
</dbReference>
<dbReference type="Gene3D" id="3.20.20.80">
    <property type="entry name" value="Glycosidases"/>
    <property type="match status" value="1"/>
</dbReference>
<gene>
    <name evidence="2" type="ORF">EXY25_00900</name>
</gene>
<dbReference type="InterPro" id="IPR000772">
    <property type="entry name" value="Ricin_B_lectin"/>
</dbReference>
<dbReference type="InterPro" id="IPR035992">
    <property type="entry name" value="Ricin_B-like_lectins"/>
</dbReference>
<sequence>MELKQWFRGMVLVATSLMSIAIHAEDKVTIDLNTQKFVGGVSELDRSKYFNIHMTALENQVTQDELDYLVNDLNVGFGRQFWSPFSAHKGHGSYPDQATAKSNGERNVQSTKKHPNYAFLSTRNIVTDHPKAAYTAGQDPVKAAAWAANYFKYYFDDTSRPLFYEPINEPFVHAGEFGISDDKARAEMTQLFKEIGRKFDQDNINTQVIGYSSAWPSMELWDFGHFNGRMKQFMDEAGPYIDSFSVHPYDGVNVTGANNQRSGSNLEAILDLLETYSHYKWDRVKPVTISEYGGIEKGYGDGYSDIKSVQSIRSINNMLFQLLDRQDRLLTSIPFITGKAAWHYNAGNNWAPYGAVVLRPDPSSISNGKPQRFFWTPRIHFYQLWANVTGHRVKALSSNEDVQVQAFVDGNKAYVALNSLAETEQSVSLAFVNEMGQITNVRQKQLKIYANSKPVYRDENNVMAPSSLTLIPGETVVIEYTFAEAIQFTESLDVATYYSDDHLQSIIANKALTFRFRDVKVATGHSLLKLSLGRSHQRSKKPTVMINGTKVSVPSNWKGGDQSSRGEFFGAIHIPVDNQLLSKNPVVTVTFPDNGGRVSSVVLEVHSGAETSGKEDTIRFADQISELAPADSYTVNVEYSASIGRDLVLELWHQDQYITSTRKSVSAGSDVTALTVSLPQPTVSGATGYLFKASIRPVGADWQSNIDNVQINGIRIEAANAPSEDLFEFAELITELESGTRYRFAVRYSATQARDLVVEVWDGSNWLAAGKTAVNAGAGTTDVFVDLNEAPLAGANDYQLKGAIRPTNTTWRENIDTDQLNDISIISPLPKVDDISFAAIERQQDVGSRFSFKVAYAATEQRDVVVEFWSADTWLGEATETVPAGESTVTLTVDLGYDVEAGEGYIAKSSIRPVSSSWTENLATDQINDITLQSAALQPSTGWVNLQLRHSQRCMDVANGNTDNGSIYHQWSCNTNNANQRFRFEEQGSGWYSIRSQVSDKCLDLAYGSKNNGAKLQQYSCQGSNQNQHWRIVDLGDGWFELRSRKSDKCADIKGVSEANGANMHQWQCINGLNQQFRFMN</sequence>
<dbReference type="Pfam" id="PF18206">
    <property type="entry name" value="Porphyrn_cat_1"/>
    <property type="match status" value="1"/>
</dbReference>
<feature type="domain" description="Ricin B lectin" evidence="1">
    <location>
        <begin position="942"/>
        <end position="1080"/>
    </location>
</feature>
<name>A0ABY1WSX6_9GAMM</name>
<dbReference type="InterPro" id="IPR017853">
    <property type="entry name" value="GH"/>
</dbReference>
<evidence type="ECO:0000259" key="1">
    <source>
        <dbReference type="SMART" id="SM00458"/>
    </source>
</evidence>
<dbReference type="InterPro" id="IPR040527">
    <property type="entry name" value="Beta-sand_Porphyrn"/>
</dbReference>
<dbReference type="PROSITE" id="PS50231">
    <property type="entry name" value="RICIN_B_LECTIN"/>
    <property type="match status" value="1"/>
</dbReference>
<dbReference type="Gene3D" id="2.60.40.1180">
    <property type="entry name" value="Golgi alpha-mannosidase II"/>
    <property type="match status" value="1"/>
</dbReference>
<evidence type="ECO:0000313" key="3">
    <source>
        <dbReference type="Proteomes" id="UP000292544"/>
    </source>
</evidence>
<dbReference type="CDD" id="cd23458">
    <property type="entry name" value="beta-trefoil_Ricin_AgaB34-like"/>
    <property type="match status" value="1"/>
</dbReference>
<comment type="caution">
    <text evidence="2">The sequence shown here is derived from an EMBL/GenBank/DDBJ whole genome shotgun (WGS) entry which is preliminary data.</text>
</comment>
<dbReference type="SMART" id="SM00458">
    <property type="entry name" value="RICIN"/>
    <property type="match status" value="1"/>
</dbReference>
<dbReference type="EMBL" id="SHLY01000001">
    <property type="protein sequence ID" value="TAA47840.1"/>
    <property type="molecule type" value="Genomic_DNA"/>
</dbReference>
<dbReference type="InterPro" id="IPR041224">
    <property type="entry name" value="BPA_C"/>
</dbReference>
<reference evidence="3" key="1">
    <citation type="submission" date="2019-02" db="EMBL/GenBank/DDBJ databases">
        <title>Draft genome sequence of Muricauda sp. 176CP4-71.</title>
        <authorList>
            <person name="Park J.-S."/>
        </authorList>
    </citation>
    <scope>NUCLEOTIDE SEQUENCE [LARGE SCALE GENOMIC DNA]</scope>
    <source>
        <strain evidence="3">176GS2-150</strain>
    </source>
</reference>